<keyword evidence="2" id="KW-1185">Reference proteome</keyword>
<evidence type="ECO:0000313" key="2">
    <source>
        <dbReference type="Proteomes" id="UP000199698"/>
    </source>
</evidence>
<dbReference type="AlphaFoldDB" id="A0A1C4CUP7"/>
<sequence>MDNHYDLILNKLKVHHRSLLTSYGKLYPVRMDFAYHDDANQRQYGIYGYVKFI</sequence>
<proteinExistence type="predicted"/>
<reference evidence="2" key="1">
    <citation type="submission" date="2016-08" db="EMBL/GenBank/DDBJ databases">
        <authorList>
            <person name="Varghese N."/>
            <person name="Submissions Spin"/>
        </authorList>
    </citation>
    <scope>NUCLEOTIDE SEQUENCE [LARGE SCALE GENOMIC DNA]</scope>
    <source>
        <strain evidence="2">R-53144</strain>
    </source>
</reference>
<accession>A0A1C4CUP7</accession>
<evidence type="ECO:0000313" key="1">
    <source>
        <dbReference type="EMBL" id="SCC22800.1"/>
    </source>
</evidence>
<protein>
    <submittedName>
        <fullName evidence="1">Uncharacterized protein</fullName>
    </submittedName>
</protein>
<gene>
    <name evidence="1" type="ORF">GA0061080_10502</name>
</gene>
<dbReference type="Proteomes" id="UP000199698">
    <property type="component" value="Unassembled WGS sequence"/>
</dbReference>
<dbReference type="STRING" id="1798183.GA0061080_10502"/>
<organism evidence="1 2">
    <name type="scientific">Gilliamella intestini</name>
    <dbReference type="NCBI Taxonomy" id="1798183"/>
    <lineage>
        <taxon>Bacteria</taxon>
        <taxon>Pseudomonadati</taxon>
        <taxon>Pseudomonadota</taxon>
        <taxon>Gammaproteobacteria</taxon>
        <taxon>Orbales</taxon>
        <taxon>Orbaceae</taxon>
        <taxon>Gilliamella</taxon>
    </lineage>
</organism>
<name>A0A1C4CUP7_9GAMM</name>
<dbReference type="EMBL" id="FMBA01000050">
    <property type="protein sequence ID" value="SCC22800.1"/>
    <property type="molecule type" value="Genomic_DNA"/>
</dbReference>